<dbReference type="PANTHER" id="PTHR43176">
    <property type="entry name" value="3-HYDROXYISOBUTYRYL-COA HYDROLASE-RELATED"/>
    <property type="match status" value="1"/>
</dbReference>
<keyword evidence="16" id="KW-1185">Reference proteome</keyword>
<dbReference type="InterPro" id="IPR036163">
    <property type="entry name" value="HMA_dom_sf"/>
</dbReference>
<dbReference type="Pfam" id="PF00403">
    <property type="entry name" value="HMA"/>
    <property type="match status" value="1"/>
</dbReference>
<dbReference type="SUPFAM" id="SSF55008">
    <property type="entry name" value="HMA, heavy metal-associated domain"/>
    <property type="match status" value="1"/>
</dbReference>
<evidence type="ECO:0000256" key="2">
    <source>
        <dbReference type="ARBA" id="ARBA00004173"/>
    </source>
</evidence>
<evidence type="ECO:0000256" key="10">
    <source>
        <dbReference type="ARBA" id="ARBA00024871"/>
    </source>
</evidence>
<dbReference type="InterPro" id="IPR032259">
    <property type="entry name" value="HIBYL-CoA-H"/>
</dbReference>
<dbReference type="AlphaFoldDB" id="A0A7R9GC88"/>
<dbReference type="UniPathway" id="UPA00362"/>
<dbReference type="NCBIfam" id="NF004127">
    <property type="entry name" value="PRK05617.1"/>
    <property type="match status" value="1"/>
</dbReference>
<dbReference type="PROSITE" id="PS50846">
    <property type="entry name" value="HMA_2"/>
    <property type="match status" value="1"/>
</dbReference>
<evidence type="ECO:0000256" key="6">
    <source>
        <dbReference type="ARBA" id="ARBA00016714"/>
    </source>
</evidence>
<dbReference type="CDD" id="cd06558">
    <property type="entry name" value="crotonase-like"/>
    <property type="match status" value="1"/>
</dbReference>
<comment type="function">
    <text evidence="10">Hydrolyzes 3-hydroxyisobutyryl-CoA (HIBYL-CoA), a saline catabolite. Has high activity toward isobutyryl-CoA. Could be an isobutyryl-CoA dehydrogenase that functions in valine catabolism. Also hydrolyzes 3-hydroxypropanoyl-CoA.</text>
</comment>
<dbReference type="InterPro" id="IPR029045">
    <property type="entry name" value="ClpP/crotonase-like_dom_sf"/>
</dbReference>
<name>A0A7R9GC88_9CRUS</name>
<comment type="pathway">
    <text evidence="3">Amino-acid degradation; L-valine degradation.</text>
</comment>
<protein>
    <recommendedName>
        <fullName evidence="6">3-hydroxyisobutyryl-CoA hydrolase, mitochondrial</fullName>
        <ecNumber evidence="5">3.1.2.4</ecNumber>
    </recommendedName>
    <alternativeName>
        <fullName evidence="11">3-hydroxyisobutyryl-coenzyme A hydrolase</fullName>
    </alternativeName>
</protein>
<dbReference type="EC" id="3.1.2.4" evidence="5"/>
<dbReference type="GO" id="GO:0046872">
    <property type="term" value="F:metal ion binding"/>
    <property type="evidence" value="ECO:0007669"/>
    <property type="project" value="InterPro"/>
</dbReference>
<feature type="transmembrane region" description="Helical" evidence="13">
    <location>
        <begin position="274"/>
        <end position="296"/>
    </location>
</feature>
<feature type="domain" description="HMA" evidence="14">
    <location>
        <begin position="539"/>
        <end position="604"/>
    </location>
</feature>
<evidence type="ECO:0000259" key="14">
    <source>
        <dbReference type="PROSITE" id="PS50846"/>
    </source>
</evidence>
<dbReference type="GO" id="GO:0006574">
    <property type="term" value="P:L-valine catabolic process"/>
    <property type="evidence" value="ECO:0007669"/>
    <property type="project" value="UniProtKB-UniPathway"/>
</dbReference>
<keyword evidence="8" id="KW-0378">Hydrolase</keyword>
<proteinExistence type="inferred from homology"/>
<keyword evidence="7" id="KW-0101">Branched-chain amino acid catabolism</keyword>
<dbReference type="Gene3D" id="3.90.226.10">
    <property type="entry name" value="2-enoyl-CoA Hydratase, Chain A, domain 1"/>
    <property type="match status" value="1"/>
</dbReference>
<dbReference type="EMBL" id="CAJPEX010000445">
    <property type="protein sequence ID" value="CAG0915732.1"/>
    <property type="molecule type" value="Genomic_DNA"/>
</dbReference>
<organism evidence="15">
    <name type="scientific">Notodromas monacha</name>
    <dbReference type="NCBI Taxonomy" id="399045"/>
    <lineage>
        <taxon>Eukaryota</taxon>
        <taxon>Metazoa</taxon>
        <taxon>Ecdysozoa</taxon>
        <taxon>Arthropoda</taxon>
        <taxon>Crustacea</taxon>
        <taxon>Oligostraca</taxon>
        <taxon>Ostracoda</taxon>
        <taxon>Podocopa</taxon>
        <taxon>Podocopida</taxon>
        <taxon>Cypridocopina</taxon>
        <taxon>Cypridoidea</taxon>
        <taxon>Cyprididae</taxon>
        <taxon>Notodromas</taxon>
    </lineage>
</organism>
<evidence type="ECO:0000256" key="5">
    <source>
        <dbReference type="ARBA" id="ARBA00011915"/>
    </source>
</evidence>
<dbReference type="OrthoDB" id="1737613at2759"/>
<dbReference type="Proteomes" id="UP000678499">
    <property type="component" value="Unassembled WGS sequence"/>
</dbReference>
<evidence type="ECO:0000256" key="8">
    <source>
        <dbReference type="ARBA" id="ARBA00022801"/>
    </source>
</evidence>
<evidence type="ECO:0000313" key="15">
    <source>
        <dbReference type="EMBL" id="CAD7275580.1"/>
    </source>
</evidence>
<dbReference type="SUPFAM" id="SSF52096">
    <property type="entry name" value="ClpP/crotonase"/>
    <property type="match status" value="1"/>
</dbReference>
<feature type="transmembrane region" description="Helical" evidence="13">
    <location>
        <begin position="130"/>
        <end position="149"/>
    </location>
</feature>
<dbReference type="PANTHER" id="PTHR43176:SF3">
    <property type="entry name" value="3-HYDROXYISOBUTYRYL-COA HYDROLASE, MITOCHONDRIAL"/>
    <property type="match status" value="1"/>
</dbReference>
<keyword evidence="13" id="KW-0812">Transmembrane</keyword>
<evidence type="ECO:0000256" key="3">
    <source>
        <dbReference type="ARBA" id="ARBA00005109"/>
    </source>
</evidence>
<evidence type="ECO:0000256" key="13">
    <source>
        <dbReference type="SAM" id="Phobius"/>
    </source>
</evidence>
<keyword evidence="13" id="KW-1133">Transmembrane helix</keyword>
<reference evidence="15" key="1">
    <citation type="submission" date="2020-11" db="EMBL/GenBank/DDBJ databases">
        <authorList>
            <person name="Tran Van P."/>
        </authorList>
    </citation>
    <scope>NUCLEOTIDE SEQUENCE</scope>
</reference>
<dbReference type="FunFam" id="3.90.226.10:FF:000026">
    <property type="entry name" value="3-hydroxyisobutyryl-CoA hydrolase, mitochondrial"/>
    <property type="match status" value="1"/>
</dbReference>
<comment type="catalytic activity">
    <reaction evidence="1">
        <text>3-hydroxy-2-methylpropanoyl-CoA + H2O = 3-hydroxy-2-methylpropanoate + CoA + H(+)</text>
        <dbReference type="Rhea" id="RHEA:20888"/>
        <dbReference type="ChEBI" id="CHEBI:11805"/>
        <dbReference type="ChEBI" id="CHEBI:15377"/>
        <dbReference type="ChEBI" id="CHEBI:15378"/>
        <dbReference type="ChEBI" id="CHEBI:57287"/>
        <dbReference type="ChEBI" id="CHEBI:57340"/>
        <dbReference type="EC" id="3.1.2.4"/>
    </reaction>
</comment>
<comment type="subcellular location">
    <subcellularLocation>
        <location evidence="2">Mitochondrion</location>
    </subcellularLocation>
</comment>
<evidence type="ECO:0000256" key="9">
    <source>
        <dbReference type="ARBA" id="ARBA00023128"/>
    </source>
</evidence>
<dbReference type="Gene3D" id="3.30.70.100">
    <property type="match status" value="1"/>
</dbReference>
<sequence>MGDARHLFPTVTDTNSVANSFGSQRCSDDQTEDAIENSSLETFPTVPASELENESALDDGTTTRSSSSNSSHGVAYITEYPSLDMASTSAVLYYCKKRFLRPYFILLAILGWRSFSDSASCRFLKWLNRFYVVFLLSLILLGFTLQYGACFRMDGELPSEPLTILWNQTSVKHVNVSTKIELFAPGTSSRIGGWKLHKTDDFPPDPTDEQCPKPSLAAFILPDILLLGAYLFFFYVMRIAENEQMETLLEKAFLQSSCPVSLSNQRDMLHSLRIWLAAGILWLMAASTALLLYLATAEVRFNVISYTLLPWVHNSLESLLIIATWLQDVVQITLITSYCLQAQLLRLSLQAIATQVLQRQISLESAMKEIGESEKYLDYLNKDLGISICLLLVVNVSRFASGSLWFLLSDISLIPGVVLAASIMMVILWGCLFLLPLLQACRLSASYDDMRKLGHKVRERPFGFQNASPAELDSFLLYTSSQNLKARVVCLPVTAGYVCFGLGFLVFIALTMLQSYSKFCSSDNINLEKGEILKAFKMGKTFVFEVAMTCDGCVNAAKRVLGKVEDKIESYDVDLSKKLVTVITSQMSKDDVEEVLKKTGNDVKFVSETKVTSIARPLFGRWDRRMSSLTDIVMMQEINNKGLVTLNRPKALNALNLSMIRVLTPKLQRWRNEVDLIIMKGAGDKAFCAGGDVRAITEAGMKGSFMAHEFFREEYILDYTTGTMKIPYIALIDGIVMGGGFGVSVHGPYRVATENTLFAMPETAIGLFPDVGGTHFLPRMRGELGTFLALTGHRLRGSDVLHAGIATHICPRDRLRDLEAEILDLKLVDEASLETILQKFSLEYESNQGITEFSLAPHLELIEKVFSANSMEEIVRRLEADGSEWSLNVLKNMLKMSPTSLKVTLRQMRKGKKLDLKQSLELEYIMGQHFCADHDFYEGVRAVLIDKDNAPKWKPATLAEVSDEKVESFFKSIDPEDVLVLKDDPSHL</sequence>
<dbReference type="GO" id="GO:0003860">
    <property type="term" value="F:3-hydroxyisobutyryl-CoA hydrolase activity"/>
    <property type="evidence" value="ECO:0007669"/>
    <property type="project" value="UniProtKB-EC"/>
</dbReference>
<keyword evidence="9" id="KW-0496">Mitochondrion</keyword>
<evidence type="ECO:0000313" key="16">
    <source>
        <dbReference type="Proteomes" id="UP000678499"/>
    </source>
</evidence>
<feature type="transmembrane region" description="Helical" evidence="13">
    <location>
        <begin position="216"/>
        <end position="236"/>
    </location>
</feature>
<dbReference type="InterPro" id="IPR006121">
    <property type="entry name" value="HMA_dom"/>
</dbReference>
<feature type="transmembrane region" description="Helical" evidence="13">
    <location>
        <begin position="384"/>
        <end position="407"/>
    </location>
</feature>
<feature type="transmembrane region" description="Helical" evidence="13">
    <location>
        <begin position="413"/>
        <end position="435"/>
    </location>
</feature>
<keyword evidence="13" id="KW-0472">Membrane</keyword>
<dbReference type="InterPro" id="IPR045004">
    <property type="entry name" value="ECH_dom"/>
</dbReference>
<evidence type="ECO:0000256" key="12">
    <source>
        <dbReference type="SAM" id="MobiDB-lite"/>
    </source>
</evidence>
<dbReference type="Pfam" id="PF16113">
    <property type="entry name" value="ECH_2"/>
    <property type="match status" value="1"/>
</dbReference>
<comment type="similarity">
    <text evidence="4">Belongs to the enoyl-CoA hydratase/isomerase family.</text>
</comment>
<dbReference type="EMBL" id="OA882482">
    <property type="protein sequence ID" value="CAD7275580.1"/>
    <property type="molecule type" value="Genomic_DNA"/>
</dbReference>
<accession>A0A7R9GC88</accession>
<gene>
    <name evidence="15" type="ORF">NMOB1V02_LOCUS3370</name>
</gene>
<feature type="region of interest" description="Disordered" evidence="12">
    <location>
        <begin position="52"/>
        <end position="71"/>
    </location>
</feature>
<evidence type="ECO:0000256" key="7">
    <source>
        <dbReference type="ARBA" id="ARBA00022456"/>
    </source>
</evidence>
<evidence type="ECO:0000256" key="4">
    <source>
        <dbReference type="ARBA" id="ARBA00005254"/>
    </source>
</evidence>
<evidence type="ECO:0000256" key="1">
    <source>
        <dbReference type="ARBA" id="ARBA00001709"/>
    </source>
</evidence>
<dbReference type="CDD" id="cd00371">
    <property type="entry name" value="HMA"/>
    <property type="match status" value="1"/>
</dbReference>
<evidence type="ECO:0000256" key="11">
    <source>
        <dbReference type="ARBA" id="ARBA00031181"/>
    </source>
</evidence>
<dbReference type="GO" id="GO:0005739">
    <property type="term" value="C:mitochondrion"/>
    <property type="evidence" value="ECO:0007669"/>
    <property type="project" value="UniProtKB-SubCell"/>
</dbReference>
<feature type="transmembrane region" description="Helical" evidence="13">
    <location>
        <begin position="488"/>
        <end position="513"/>
    </location>
</feature>